<reference evidence="15 16" key="1">
    <citation type="submission" date="2024-05" db="EMBL/GenBank/DDBJ databases">
        <authorList>
            <person name="De Oliveira J.P."/>
            <person name="Noriler S.A."/>
            <person name="De Oliveira A.G."/>
            <person name="Sipoli D.S."/>
        </authorList>
    </citation>
    <scope>NUCLEOTIDE SEQUENCE [LARGE SCALE GENOMIC DNA]</scope>
    <source>
        <strain evidence="15 16">LABIM189</strain>
    </source>
</reference>
<sequence length="179" mass="20311">MINNALRPYPFFARLLHWVNAVIILWAMISGGVYAFELLPDNVAKHIPPFNIAITILLIPLFLLRIVNRLRFTMPDLPISSNEKRMAHYGHLAIYALTTASLFTGVLMMERPIDIFGLLHFDPIFIPGELTKFLGLSHNISNALLGIMLVIHVGAIVKHHHHGLPILSRMMPAYSKKRY</sequence>
<evidence type="ECO:0000256" key="11">
    <source>
        <dbReference type="ARBA" id="ARBA00023136"/>
    </source>
</evidence>
<keyword evidence="7" id="KW-0479">Metal-binding</keyword>
<keyword evidence="9 13" id="KW-1133">Transmembrane helix</keyword>
<evidence type="ECO:0000256" key="1">
    <source>
        <dbReference type="ARBA" id="ARBA00001970"/>
    </source>
</evidence>
<keyword evidence="11 13" id="KW-0472">Membrane</keyword>
<feature type="transmembrane region" description="Helical" evidence="13">
    <location>
        <begin position="48"/>
        <end position="68"/>
    </location>
</feature>
<accession>A0ABV0FCG1</accession>
<evidence type="ECO:0000256" key="7">
    <source>
        <dbReference type="ARBA" id="ARBA00022723"/>
    </source>
</evidence>
<protein>
    <submittedName>
        <fullName evidence="15">Cytochrome b/b6 domain-containing protein</fullName>
    </submittedName>
</protein>
<dbReference type="InterPro" id="IPR011577">
    <property type="entry name" value="Cyt_b561_bac/Ni-Hgenase"/>
</dbReference>
<keyword evidence="16" id="KW-1185">Reference proteome</keyword>
<evidence type="ECO:0000313" key="15">
    <source>
        <dbReference type="EMBL" id="MEO2217765.1"/>
    </source>
</evidence>
<evidence type="ECO:0000256" key="4">
    <source>
        <dbReference type="ARBA" id="ARBA00022475"/>
    </source>
</evidence>
<name>A0ABV0FCG1_9NEIS</name>
<gene>
    <name evidence="15" type="ORF">ABGV49_11925</name>
</gene>
<dbReference type="PANTHER" id="PTHR30529:SF1">
    <property type="entry name" value="CYTOCHROME B561 HOMOLOG 2"/>
    <property type="match status" value="1"/>
</dbReference>
<dbReference type="InterPro" id="IPR016174">
    <property type="entry name" value="Di-haem_cyt_TM"/>
</dbReference>
<evidence type="ECO:0000256" key="13">
    <source>
        <dbReference type="SAM" id="Phobius"/>
    </source>
</evidence>
<evidence type="ECO:0000256" key="10">
    <source>
        <dbReference type="ARBA" id="ARBA00023004"/>
    </source>
</evidence>
<comment type="cofactor">
    <cofactor evidence="1">
        <name>heme b</name>
        <dbReference type="ChEBI" id="CHEBI:60344"/>
    </cofactor>
</comment>
<dbReference type="Proteomes" id="UP001455709">
    <property type="component" value="Unassembled WGS sequence"/>
</dbReference>
<dbReference type="Pfam" id="PF01292">
    <property type="entry name" value="Ni_hydr_CYTB"/>
    <property type="match status" value="1"/>
</dbReference>
<comment type="similarity">
    <text evidence="12">Belongs to the cytochrome b561 family.</text>
</comment>
<evidence type="ECO:0000256" key="2">
    <source>
        <dbReference type="ARBA" id="ARBA00004651"/>
    </source>
</evidence>
<proteinExistence type="inferred from homology"/>
<feature type="domain" description="Cytochrome b561 bacterial/Ni-hydrogenase" evidence="14">
    <location>
        <begin position="9"/>
        <end position="172"/>
    </location>
</feature>
<evidence type="ECO:0000256" key="5">
    <source>
        <dbReference type="ARBA" id="ARBA00022617"/>
    </source>
</evidence>
<keyword evidence="10" id="KW-0408">Iron</keyword>
<feature type="transmembrane region" description="Helical" evidence="13">
    <location>
        <begin position="12"/>
        <end position="36"/>
    </location>
</feature>
<feature type="transmembrane region" description="Helical" evidence="13">
    <location>
        <begin position="89"/>
        <end position="109"/>
    </location>
</feature>
<dbReference type="RefSeq" id="WP_347370844.1">
    <property type="nucleotide sequence ID" value="NZ_JBDOJC010000001.1"/>
</dbReference>
<dbReference type="InterPro" id="IPR052168">
    <property type="entry name" value="Cytochrome_b561_oxidase"/>
</dbReference>
<evidence type="ECO:0000256" key="12">
    <source>
        <dbReference type="ARBA" id="ARBA00037975"/>
    </source>
</evidence>
<keyword evidence="4" id="KW-1003">Cell membrane</keyword>
<dbReference type="SUPFAM" id="SSF81342">
    <property type="entry name" value="Transmembrane di-heme cytochromes"/>
    <property type="match status" value="1"/>
</dbReference>
<evidence type="ECO:0000256" key="3">
    <source>
        <dbReference type="ARBA" id="ARBA00022448"/>
    </source>
</evidence>
<keyword evidence="6 13" id="KW-0812">Transmembrane</keyword>
<comment type="caution">
    <text evidence="15">The sequence shown here is derived from an EMBL/GenBank/DDBJ whole genome shotgun (WGS) entry which is preliminary data.</text>
</comment>
<feature type="transmembrane region" description="Helical" evidence="13">
    <location>
        <begin position="140"/>
        <end position="157"/>
    </location>
</feature>
<dbReference type="PANTHER" id="PTHR30529">
    <property type="entry name" value="CYTOCHROME B561"/>
    <property type="match status" value="1"/>
</dbReference>
<comment type="subcellular location">
    <subcellularLocation>
        <location evidence="2">Cell membrane</location>
        <topology evidence="2">Multi-pass membrane protein</topology>
    </subcellularLocation>
</comment>
<keyword evidence="5" id="KW-0349">Heme</keyword>
<keyword evidence="8" id="KW-0249">Electron transport</keyword>
<dbReference type="EMBL" id="JBDOJC010000001">
    <property type="protein sequence ID" value="MEO2217765.1"/>
    <property type="molecule type" value="Genomic_DNA"/>
</dbReference>
<evidence type="ECO:0000313" key="16">
    <source>
        <dbReference type="Proteomes" id="UP001455709"/>
    </source>
</evidence>
<evidence type="ECO:0000259" key="14">
    <source>
        <dbReference type="Pfam" id="PF01292"/>
    </source>
</evidence>
<evidence type="ECO:0000256" key="9">
    <source>
        <dbReference type="ARBA" id="ARBA00022989"/>
    </source>
</evidence>
<keyword evidence="3" id="KW-0813">Transport</keyword>
<evidence type="ECO:0000256" key="8">
    <source>
        <dbReference type="ARBA" id="ARBA00022982"/>
    </source>
</evidence>
<organism evidence="15 16">
    <name type="scientific">Chromobacterium vaccinii</name>
    <dbReference type="NCBI Taxonomy" id="1108595"/>
    <lineage>
        <taxon>Bacteria</taxon>
        <taxon>Pseudomonadati</taxon>
        <taxon>Pseudomonadota</taxon>
        <taxon>Betaproteobacteria</taxon>
        <taxon>Neisseriales</taxon>
        <taxon>Chromobacteriaceae</taxon>
        <taxon>Chromobacterium</taxon>
    </lineage>
</organism>
<evidence type="ECO:0000256" key="6">
    <source>
        <dbReference type="ARBA" id="ARBA00022692"/>
    </source>
</evidence>